<comment type="caution">
    <text evidence="6">The sequence shown here is derived from an EMBL/GenBank/DDBJ whole genome shotgun (WGS) entry which is preliminary data.</text>
</comment>
<evidence type="ECO:0000313" key="7">
    <source>
        <dbReference type="Proteomes" id="UP000266677"/>
    </source>
</evidence>
<evidence type="ECO:0000313" key="6">
    <source>
        <dbReference type="EMBL" id="RJO69083.1"/>
    </source>
</evidence>
<dbReference type="RefSeq" id="WP_120044666.1">
    <property type="nucleotide sequence ID" value="NZ_QZFU01000045.1"/>
</dbReference>
<dbReference type="InterPro" id="IPR009057">
    <property type="entry name" value="Homeodomain-like_sf"/>
</dbReference>
<keyword evidence="7" id="KW-1185">Reference proteome</keyword>
<name>A0A3A4KIV2_9NOCA</name>
<protein>
    <submittedName>
        <fullName evidence="6">TetR/AcrR family transcriptional regulator</fullName>
    </submittedName>
</protein>
<accession>A0A3A4KIV2</accession>
<keyword evidence="1" id="KW-0805">Transcription regulation</keyword>
<dbReference type="Pfam" id="PF17937">
    <property type="entry name" value="TetR_C_28"/>
    <property type="match status" value="1"/>
</dbReference>
<evidence type="ECO:0000256" key="3">
    <source>
        <dbReference type="ARBA" id="ARBA00023163"/>
    </source>
</evidence>
<dbReference type="Proteomes" id="UP000266677">
    <property type="component" value="Unassembled WGS sequence"/>
</dbReference>
<dbReference type="OrthoDB" id="9806334at2"/>
<dbReference type="InterPro" id="IPR041479">
    <property type="entry name" value="TetR_CgmR_C"/>
</dbReference>
<sequence>MGRVNGRSALDTRRQVLDAAATTIRKLGPAASLDLIARTAGVSKGGLKYHFTSKDELFRALANDLLEGFREEVANNVDPHDQEAGRFVRAYVRTRMNPAALAGEARDFSALVSLLSTEPAVLELARADATWWDERLAADGLPERVYSVVVAAADGISCSAAWGSEHSPAEIERITGYLLDLTRS</sequence>
<evidence type="ECO:0000256" key="1">
    <source>
        <dbReference type="ARBA" id="ARBA00023015"/>
    </source>
</evidence>
<dbReference type="PANTHER" id="PTHR47506:SF6">
    <property type="entry name" value="HTH-TYPE TRANSCRIPTIONAL REPRESSOR NEMR"/>
    <property type="match status" value="1"/>
</dbReference>
<dbReference type="GO" id="GO:0003677">
    <property type="term" value="F:DNA binding"/>
    <property type="evidence" value="ECO:0007669"/>
    <property type="project" value="UniProtKB-UniRule"/>
</dbReference>
<dbReference type="PRINTS" id="PR00455">
    <property type="entry name" value="HTHTETR"/>
</dbReference>
<dbReference type="SUPFAM" id="SSF46689">
    <property type="entry name" value="Homeodomain-like"/>
    <property type="match status" value="1"/>
</dbReference>
<organism evidence="6 7">
    <name type="scientific">Nocardia panacis</name>
    <dbReference type="NCBI Taxonomy" id="2340916"/>
    <lineage>
        <taxon>Bacteria</taxon>
        <taxon>Bacillati</taxon>
        <taxon>Actinomycetota</taxon>
        <taxon>Actinomycetes</taxon>
        <taxon>Mycobacteriales</taxon>
        <taxon>Nocardiaceae</taxon>
        <taxon>Nocardia</taxon>
    </lineage>
</organism>
<dbReference type="AlphaFoldDB" id="A0A3A4KIV2"/>
<feature type="domain" description="HTH tetR-type" evidence="5">
    <location>
        <begin position="10"/>
        <end position="69"/>
    </location>
</feature>
<evidence type="ECO:0000259" key="5">
    <source>
        <dbReference type="PROSITE" id="PS50977"/>
    </source>
</evidence>
<evidence type="ECO:0000256" key="2">
    <source>
        <dbReference type="ARBA" id="ARBA00023125"/>
    </source>
</evidence>
<dbReference type="PANTHER" id="PTHR47506">
    <property type="entry name" value="TRANSCRIPTIONAL REGULATORY PROTEIN"/>
    <property type="match status" value="1"/>
</dbReference>
<gene>
    <name evidence="6" type="ORF">D5S18_30900</name>
</gene>
<keyword evidence="2 4" id="KW-0238">DNA-binding</keyword>
<proteinExistence type="predicted"/>
<evidence type="ECO:0000256" key="4">
    <source>
        <dbReference type="PROSITE-ProRule" id="PRU00335"/>
    </source>
</evidence>
<dbReference type="PROSITE" id="PS50977">
    <property type="entry name" value="HTH_TETR_2"/>
    <property type="match status" value="1"/>
</dbReference>
<feature type="DNA-binding region" description="H-T-H motif" evidence="4">
    <location>
        <begin position="32"/>
        <end position="51"/>
    </location>
</feature>
<dbReference type="Gene3D" id="1.10.357.10">
    <property type="entry name" value="Tetracycline Repressor, domain 2"/>
    <property type="match status" value="1"/>
</dbReference>
<dbReference type="InterPro" id="IPR001647">
    <property type="entry name" value="HTH_TetR"/>
</dbReference>
<dbReference type="EMBL" id="QZFU01000045">
    <property type="protein sequence ID" value="RJO69083.1"/>
    <property type="molecule type" value="Genomic_DNA"/>
</dbReference>
<keyword evidence="3" id="KW-0804">Transcription</keyword>
<dbReference type="Pfam" id="PF00440">
    <property type="entry name" value="TetR_N"/>
    <property type="match status" value="1"/>
</dbReference>
<reference evidence="6 7" key="1">
    <citation type="submission" date="2018-09" db="EMBL/GenBank/DDBJ databases">
        <title>YIM PH21274 draft genome.</title>
        <authorList>
            <person name="Miao C."/>
        </authorList>
    </citation>
    <scope>NUCLEOTIDE SEQUENCE [LARGE SCALE GENOMIC DNA]</scope>
    <source>
        <strain evidence="6 7">YIM PH 21724</strain>
    </source>
</reference>